<feature type="compositionally biased region" description="Polar residues" evidence="1">
    <location>
        <begin position="71"/>
        <end position="80"/>
    </location>
</feature>
<comment type="caution">
    <text evidence="2">The sequence shown here is derived from an EMBL/GenBank/DDBJ whole genome shotgun (WGS) entry which is preliminary data.</text>
</comment>
<accession>A0A8K0D5M1</accession>
<dbReference type="Proteomes" id="UP000801492">
    <property type="component" value="Unassembled WGS sequence"/>
</dbReference>
<reference evidence="2" key="1">
    <citation type="submission" date="2019-08" db="EMBL/GenBank/DDBJ databases">
        <title>The genome of the North American firefly Photinus pyralis.</title>
        <authorList>
            <consortium name="Photinus pyralis genome working group"/>
            <person name="Fallon T.R."/>
            <person name="Sander Lower S.E."/>
            <person name="Weng J.-K."/>
        </authorList>
    </citation>
    <scope>NUCLEOTIDE SEQUENCE</scope>
    <source>
        <strain evidence="2">TRF0915ILg1</strain>
        <tissue evidence="2">Whole body</tissue>
    </source>
</reference>
<sequence length="246" mass="29002">MNRIPTFRWHYFEAWNLLALEKEKKEIDNVNSPKLQELDESEEEFDSDDSDNGFDFYPTDSNDKDKPPSQLRPSGNNRFGQRKQTISYDFAVDGERINFAKSYFCLRYVGNFGYCSGKYFAKPNAGGFPSVDMRVTHKLLLRGHTHMKEVHVHGLTEKTVKKQPTMKVVTPWDWEQLVKAYETTVYKMDFRNFDVLYTQQESPFTFYAFRCFKNVESRLGRRKEETGENRCQGKPFYLAFSKNVFT</sequence>
<proteinExistence type="predicted"/>
<evidence type="ECO:0000313" key="2">
    <source>
        <dbReference type="EMBL" id="KAF2896647.1"/>
    </source>
</evidence>
<name>A0A8K0D5M1_IGNLU</name>
<evidence type="ECO:0000313" key="3">
    <source>
        <dbReference type="Proteomes" id="UP000801492"/>
    </source>
</evidence>
<feature type="region of interest" description="Disordered" evidence="1">
    <location>
        <begin position="29"/>
        <end position="80"/>
    </location>
</feature>
<feature type="compositionally biased region" description="Acidic residues" evidence="1">
    <location>
        <begin position="38"/>
        <end position="52"/>
    </location>
</feature>
<protein>
    <submittedName>
        <fullName evidence="2">Uncharacterized protein</fullName>
    </submittedName>
</protein>
<keyword evidence="3" id="KW-1185">Reference proteome</keyword>
<dbReference type="AlphaFoldDB" id="A0A8K0D5M1"/>
<dbReference type="EMBL" id="VTPC01004885">
    <property type="protein sequence ID" value="KAF2896647.1"/>
    <property type="molecule type" value="Genomic_DNA"/>
</dbReference>
<gene>
    <name evidence="2" type="ORF">ILUMI_09527</name>
</gene>
<organism evidence="2 3">
    <name type="scientific">Ignelater luminosus</name>
    <name type="common">Cucubano</name>
    <name type="synonym">Pyrophorus luminosus</name>
    <dbReference type="NCBI Taxonomy" id="2038154"/>
    <lineage>
        <taxon>Eukaryota</taxon>
        <taxon>Metazoa</taxon>
        <taxon>Ecdysozoa</taxon>
        <taxon>Arthropoda</taxon>
        <taxon>Hexapoda</taxon>
        <taxon>Insecta</taxon>
        <taxon>Pterygota</taxon>
        <taxon>Neoptera</taxon>
        <taxon>Endopterygota</taxon>
        <taxon>Coleoptera</taxon>
        <taxon>Polyphaga</taxon>
        <taxon>Elateriformia</taxon>
        <taxon>Elateroidea</taxon>
        <taxon>Elateridae</taxon>
        <taxon>Agrypninae</taxon>
        <taxon>Pyrophorini</taxon>
        <taxon>Ignelater</taxon>
    </lineage>
</organism>
<evidence type="ECO:0000256" key="1">
    <source>
        <dbReference type="SAM" id="MobiDB-lite"/>
    </source>
</evidence>
<dbReference type="OrthoDB" id="6763253at2759"/>